<dbReference type="PROSITE" id="PS51257">
    <property type="entry name" value="PROKAR_LIPOPROTEIN"/>
    <property type="match status" value="1"/>
</dbReference>
<proteinExistence type="predicted"/>
<reference evidence="2 3" key="1">
    <citation type="submission" date="2024-06" db="EMBL/GenBank/DDBJ databases">
        <title>The Natural Products Discovery Center: Release of the First 8490 Sequenced Strains for Exploring Actinobacteria Biosynthetic Diversity.</title>
        <authorList>
            <person name="Kalkreuter E."/>
            <person name="Kautsar S.A."/>
            <person name="Yang D."/>
            <person name="Bader C.D."/>
            <person name="Teijaro C.N."/>
            <person name="Fluegel L."/>
            <person name="Davis C.M."/>
            <person name="Simpson J.R."/>
            <person name="Lauterbach L."/>
            <person name="Steele A.D."/>
            <person name="Gui C."/>
            <person name="Meng S."/>
            <person name="Li G."/>
            <person name="Viehrig K."/>
            <person name="Ye F."/>
            <person name="Su P."/>
            <person name="Kiefer A.F."/>
            <person name="Nichols A."/>
            <person name="Cepeda A.J."/>
            <person name="Yan W."/>
            <person name="Fan B."/>
            <person name="Jiang Y."/>
            <person name="Adhikari A."/>
            <person name="Zheng C.-J."/>
            <person name="Schuster L."/>
            <person name="Cowan T.M."/>
            <person name="Smanski M.J."/>
            <person name="Chevrette M.G."/>
            <person name="De Carvalho L.P.S."/>
            <person name="Shen B."/>
        </authorList>
    </citation>
    <scope>NUCLEOTIDE SEQUENCE [LARGE SCALE GENOMIC DNA]</scope>
    <source>
        <strain evidence="2 3">NPDC001694</strain>
    </source>
</reference>
<protein>
    <recommendedName>
        <fullName evidence="4">Lipoprotein</fullName>
    </recommendedName>
</protein>
<evidence type="ECO:0008006" key="4">
    <source>
        <dbReference type="Google" id="ProtNLM"/>
    </source>
</evidence>
<dbReference type="Gene3D" id="2.50.20.20">
    <property type="match status" value="1"/>
</dbReference>
<dbReference type="Proteomes" id="UP001490365">
    <property type="component" value="Unassembled WGS sequence"/>
</dbReference>
<evidence type="ECO:0000256" key="1">
    <source>
        <dbReference type="SAM" id="SignalP"/>
    </source>
</evidence>
<dbReference type="InterPro" id="IPR029046">
    <property type="entry name" value="LolA/LolB/LppX"/>
</dbReference>
<keyword evidence="1" id="KW-0732">Signal</keyword>
<evidence type="ECO:0000313" key="3">
    <source>
        <dbReference type="Proteomes" id="UP001490365"/>
    </source>
</evidence>
<feature type="signal peptide" evidence="1">
    <location>
        <begin position="1"/>
        <end position="22"/>
    </location>
</feature>
<accession>A0ABV1TKV0</accession>
<sequence>MKLKYTAAWVGFTAAATVAVSACGSGGVKTAASAVDGADKIMAALSRATDRTDQLGSAKVRMSTVIGAGAPVTMNGTFSWGDGLAMDVLMDTKSAKMEALQHSSTIRTLFVDGAYYYDVDPQASGPLKGKQWMKIDASALFGDKGAQAFSGNSAGNPAATLKYLKYAKDVKDFGTETVDGQRTTHYQAVVDQAQMGKFKDAYGSDGMTAMTGGGSMTMNLWLNAKDLPVRLKERIGKMTVTMDFEKFGATAPVKAPPSAQTGDLTQVIEDYRKKQG</sequence>
<organism evidence="2 3">
    <name type="scientific">Streptomyces sp. 900105755</name>
    <dbReference type="NCBI Taxonomy" id="3154389"/>
    <lineage>
        <taxon>Bacteria</taxon>
        <taxon>Bacillati</taxon>
        <taxon>Actinomycetota</taxon>
        <taxon>Actinomycetes</taxon>
        <taxon>Kitasatosporales</taxon>
        <taxon>Streptomycetaceae</taxon>
        <taxon>Streptomyces</taxon>
    </lineage>
</organism>
<name>A0ABV1TKV0_9ACTN</name>
<gene>
    <name evidence="2" type="ORF">ABT211_25650</name>
</gene>
<keyword evidence="3" id="KW-1185">Reference proteome</keyword>
<feature type="chain" id="PRO_5047418475" description="Lipoprotein" evidence="1">
    <location>
        <begin position="23"/>
        <end position="276"/>
    </location>
</feature>
<evidence type="ECO:0000313" key="2">
    <source>
        <dbReference type="EMBL" id="MER6270651.1"/>
    </source>
</evidence>
<comment type="caution">
    <text evidence="2">The sequence shown here is derived from an EMBL/GenBank/DDBJ whole genome shotgun (WGS) entry which is preliminary data.</text>
</comment>
<dbReference type="RefSeq" id="WP_351959081.1">
    <property type="nucleotide sequence ID" value="NZ_JBEOZM010000012.1"/>
</dbReference>
<dbReference type="SUPFAM" id="SSF89392">
    <property type="entry name" value="Prokaryotic lipoproteins and lipoprotein localization factors"/>
    <property type="match status" value="1"/>
</dbReference>
<dbReference type="EMBL" id="JBEOZM010000012">
    <property type="protein sequence ID" value="MER6270651.1"/>
    <property type="molecule type" value="Genomic_DNA"/>
</dbReference>